<keyword evidence="3" id="KW-1185">Reference proteome</keyword>
<evidence type="ECO:0000313" key="2">
    <source>
        <dbReference type="EMBL" id="MDC4239039.1"/>
    </source>
</evidence>
<protein>
    <submittedName>
        <fullName evidence="2">Uncharacterized protein</fullName>
    </submittedName>
</protein>
<organism evidence="2 3">
    <name type="scientific">Clostridium tertium</name>
    <dbReference type="NCBI Taxonomy" id="1559"/>
    <lineage>
        <taxon>Bacteria</taxon>
        <taxon>Bacillati</taxon>
        <taxon>Bacillota</taxon>
        <taxon>Clostridia</taxon>
        <taxon>Eubacteriales</taxon>
        <taxon>Clostridiaceae</taxon>
        <taxon>Clostridium</taxon>
    </lineage>
</organism>
<comment type="caution">
    <text evidence="2">The sequence shown here is derived from an EMBL/GenBank/DDBJ whole genome shotgun (WGS) entry which is preliminary data.</text>
</comment>
<keyword evidence="1" id="KW-1133">Transmembrane helix</keyword>
<accession>A0A9X3XJ69</accession>
<dbReference type="Proteomes" id="UP001141183">
    <property type="component" value="Unassembled WGS sequence"/>
</dbReference>
<proteinExistence type="predicted"/>
<keyword evidence="1" id="KW-0812">Transmembrane</keyword>
<feature type="transmembrane region" description="Helical" evidence="1">
    <location>
        <begin position="7"/>
        <end position="26"/>
    </location>
</feature>
<dbReference type="EMBL" id="JAMRYU010000002">
    <property type="protein sequence ID" value="MDC4239039.1"/>
    <property type="molecule type" value="Genomic_DNA"/>
</dbReference>
<evidence type="ECO:0000313" key="3">
    <source>
        <dbReference type="Proteomes" id="UP001141183"/>
    </source>
</evidence>
<evidence type="ECO:0000256" key="1">
    <source>
        <dbReference type="SAM" id="Phobius"/>
    </source>
</evidence>
<keyword evidence="1" id="KW-0472">Membrane</keyword>
<sequence length="74" mass="8525">MKKIIKVSNILFAIAMVVSLYGFYKIYEVRKDLPVGACPIEDNRPILYLGILFMISSIIVSYIEDKKIEKQINN</sequence>
<gene>
    <name evidence="2" type="ORF">NE398_02485</name>
</gene>
<dbReference type="AlphaFoldDB" id="A0A9X3XJ69"/>
<dbReference type="RefSeq" id="WP_035285168.1">
    <property type="nucleotide sequence ID" value="NZ_CABKOG010000003.1"/>
</dbReference>
<feature type="transmembrane region" description="Helical" evidence="1">
    <location>
        <begin position="46"/>
        <end position="63"/>
    </location>
</feature>
<name>A0A9X3XJ69_9CLOT</name>
<reference evidence="2" key="1">
    <citation type="submission" date="2022-05" db="EMBL/GenBank/DDBJ databases">
        <title>Draft genome sequence of Clostridium tertium strain CP3 isolated from Peru.</title>
        <authorList>
            <person name="Hurtado R."/>
            <person name="Lima L."/>
            <person name="Sousa T."/>
            <person name="Jaiswal A.K."/>
            <person name="Tiwari S."/>
            <person name="Maturrano L."/>
            <person name="Brenig B."/>
            <person name="Azevedo V."/>
        </authorList>
    </citation>
    <scope>NUCLEOTIDE SEQUENCE</scope>
    <source>
        <strain evidence="2">CP3</strain>
    </source>
</reference>